<protein>
    <submittedName>
        <fullName evidence="9">Glucose transporter</fullName>
    </submittedName>
</protein>
<dbReference type="InterPro" id="IPR000515">
    <property type="entry name" value="MetI-like"/>
</dbReference>
<gene>
    <name evidence="9" type="ORF">LIP_1197</name>
</gene>
<feature type="transmembrane region" description="Helical" evidence="7">
    <location>
        <begin position="288"/>
        <end position="305"/>
    </location>
</feature>
<dbReference type="EMBL" id="AP014924">
    <property type="protein sequence ID" value="BAS27054.1"/>
    <property type="molecule type" value="Genomic_DNA"/>
</dbReference>
<evidence type="ECO:0000313" key="9">
    <source>
        <dbReference type="EMBL" id="BAS27054.1"/>
    </source>
</evidence>
<dbReference type="OrthoDB" id="9786413at2"/>
<feature type="transmembrane region" description="Helical" evidence="7">
    <location>
        <begin position="113"/>
        <end position="133"/>
    </location>
</feature>
<dbReference type="RefSeq" id="WP_068135404.1">
    <property type="nucleotide sequence ID" value="NZ_AP014924.1"/>
</dbReference>
<feature type="transmembrane region" description="Helical" evidence="7">
    <location>
        <begin position="200"/>
        <end position="223"/>
    </location>
</feature>
<comment type="similarity">
    <text evidence="7">Belongs to the binding-protein-dependent transport system permease family.</text>
</comment>
<reference evidence="10" key="1">
    <citation type="submission" date="2015-07" db="EMBL/GenBank/DDBJ databases">
        <title>Complete genome sequence and phylogenetic analysis of Limnochorda pilosa.</title>
        <authorList>
            <person name="Watanabe M."/>
            <person name="Kojima H."/>
            <person name="Fukui M."/>
        </authorList>
    </citation>
    <scope>NUCLEOTIDE SEQUENCE [LARGE SCALE GENOMIC DNA]</scope>
    <source>
        <strain evidence="10">HC45</strain>
    </source>
</reference>
<dbReference type="GO" id="GO:0005886">
    <property type="term" value="C:plasma membrane"/>
    <property type="evidence" value="ECO:0007669"/>
    <property type="project" value="UniProtKB-SubCell"/>
</dbReference>
<dbReference type="STRING" id="1555112.LIP_1197"/>
<accession>A0A0K2SJM5</accession>
<keyword evidence="3" id="KW-1003">Cell membrane</keyword>
<dbReference type="CDD" id="cd06261">
    <property type="entry name" value="TM_PBP2"/>
    <property type="match status" value="1"/>
</dbReference>
<dbReference type="AlphaFoldDB" id="A0A0K2SJM5"/>
<sequence length="371" mass="40687">MRTGKDRLLAGLMLAPSLALLAVFVYGFIGQTLYVSFTDWGQGAALALNPEIHFVGLDNYRQLFSGILDVRFRQDLVNMLFFTLFFVALCLGLGLLLATLLDRPLRGEGFFRTVLLLPMSLSFVVTGTIWRWLLQPRGGVNVLPALVGLPRLDFLWTTTRDQVFRFNWQDVPGALLLGVGLVLVLLGVRAWRRREARKAGLLGVPGLVLVLWAALGGAAGWSLVPIKELHGFNLALVGIVMAATWQMSGYTMALYLAGLRGIPVELREAAEVDGATPLQVYRYVQLPLLQPITLSAVIILGHIALKIFDLIFAMTGPDNAVTSVPAILMYLTTFRGNQFAKGASIATLLLLLVSMLIIPYIVSSLRKAPER</sequence>
<feature type="transmembrane region" description="Helical" evidence="7">
    <location>
        <begin position="235"/>
        <end position="257"/>
    </location>
</feature>
<dbReference type="Gene3D" id="1.10.3720.10">
    <property type="entry name" value="MetI-like"/>
    <property type="match status" value="1"/>
</dbReference>
<evidence type="ECO:0000256" key="3">
    <source>
        <dbReference type="ARBA" id="ARBA00022475"/>
    </source>
</evidence>
<dbReference type="PANTHER" id="PTHR30193:SF42">
    <property type="entry name" value="ABC TRANSPORTER PERMEASE PROTEIN"/>
    <property type="match status" value="1"/>
</dbReference>
<dbReference type="InterPro" id="IPR035906">
    <property type="entry name" value="MetI-like_sf"/>
</dbReference>
<dbReference type="InterPro" id="IPR051393">
    <property type="entry name" value="ABC_transporter_permease"/>
</dbReference>
<feature type="transmembrane region" description="Helical" evidence="7">
    <location>
        <begin position="171"/>
        <end position="188"/>
    </location>
</feature>
<comment type="subcellular location">
    <subcellularLocation>
        <location evidence="1 7">Cell membrane</location>
        <topology evidence="1 7">Multi-pass membrane protein</topology>
    </subcellularLocation>
</comment>
<evidence type="ECO:0000256" key="4">
    <source>
        <dbReference type="ARBA" id="ARBA00022692"/>
    </source>
</evidence>
<keyword evidence="10" id="KW-1185">Reference proteome</keyword>
<feature type="domain" description="ABC transmembrane type-1" evidence="8">
    <location>
        <begin position="76"/>
        <end position="362"/>
    </location>
</feature>
<keyword evidence="9" id="KW-0762">Sugar transport</keyword>
<evidence type="ECO:0000256" key="5">
    <source>
        <dbReference type="ARBA" id="ARBA00022989"/>
    </source>
</evidence>
<dbReference type="GO" id="GO:0055085">
    <property type="term" value="P:transmembrane transport"/>
    <property type="evidence" value="ECO:0007669"/>
    <property type="project" value="InterPro"/>
</dbReference>
<dbReference type="PROSITE" id="PS50928">
    <property type="entry name" value="ABC_TM1"/>
    <property type="match status" value="1"/>
</dbReference>
<keyword evidence="6 7" id="KW-0472">Membrane</keyword>
<dbReference type="Pfam" id="PF00528">
    <property type="entry name" value="BPD_transp_1"/>
    <property type="match status" value="1"/>
</dbReference>
<proteinExistence type="inferred from homology"/>
<keyword evidence="2 7" id="KW-0813">Transport</keyword>
<dbReference type="SUPFAM" id="SSF161098">
    <property type="entry name" value="MetI-like"/>
    <property type="match status" value="1"/>
</dbReference>
<evidence type="ECO:0000313" key="10">
    <source>
        <dbReference type="Proteomes" id="UP000065807"/>
    </source>
</evidence>
<dbReference type="KEGG" id="lpil:LIP_1197"/>
<evidence type="ECO:0000256" key="2">
    <source>
        <dbReference type="ARBA" id="ARBA00022448"/>
    </source>
</evidence>
<evidence type="ECO:0000256" key="6">
    <source>
        <dbReference type="ARBA" id="ARBA00023136"/>
    </source>
</evidence>
<keyword evidence="4 7" id="KW-0812">Transmembrane</keyword>
<evidence type="ECO:0000259" key="8">
    <source>
        <dbReference type="PROSITE" id="PS50928"/>
    </source>
</evidence>
<dbReference type="Proteomes" id="UP000065807">
    <property type="component" value="Chromosome"/>
</dbReference>
<organism evidence="9 10">
    <name type="scientific">Limnochorda pilosa</name>
    <dbReference type="NCBI Taxonomy" id="1555112"/>
    <lineage>
        <taxon>Bacteria</taxon>
        <taxon>Bacillati</taxon>
        <taxon>Bacillota</taxon>
        <taxon>Limnochordia</taxon>
        <taxon>Limnochordales</taxon>
        <taxon>Limnochordaceae</taxon>
        <taxon>Limnochorda</taxon>
    </lineage>
</organism>
<evidence type="ECO:0000256" key="1">
    <source>
        <dbReference type="ARBA" id="ARBA00004651"/>
    </source>
</evidence>
<evidence type="ECO:0000256" key="7">
    <source>
        <dbReference type="RuleBase" id="RU363032"/>
    </source>
</evidence>
<feature type="transmembrane region" description="Helical" evidence="7">
    <location>
        <begin position="343"/>
        <end position="362"/>
    </location>
</feature>
<name>A0A0K2SJM5_LIMPI</name>
<feature type="transmembrane region" description="Helical" evidence="7">
    <location>
        <begin position="79"/>
        <end position="101"/>
    </location>
</feature>
<feature type="transmembrane region" description="Helical" evidence="7">
    <location>
        <begin position="7"/>
        <end position="29"/>
    </location>
</feature>
<dbReference type="PANTHER" id="PTHR30193">
    <property type="entry name" value="ABC TRANSPORTER PERMEASE PROTEIN"/>
    <property type="match status" value="1"/>
</dbReference>
<keyword evidence="5 7" id="KW-1133">Transmembrane helix</keyword>
<reference evidence="10" key="2">
    <citation type="journal article" date="2016" name="Int. J. Syst. Evol. Microbiol.">
        <title>Complete genome sequence and cell structure of Limnochorda pilosa, a Gram-negative spore-former within the phylum Firmicutes.</title>
        <authorList>
            <person name="Watanabe M."/>
            <person name="Kojima H."/>
            <person name="Fukui M."/>
        </authorList>
    </citation>
    <scope>NUCLEOTIDE SEQUENCE [LARGE SCALE GENOMIC DNA]</scope>
    <source>
        <strain evidence="10">HC45</strain>
    </source>
</reference>